<comment type="caution">
    <text evidence="3">The sequence shown here is derived from an EMBL/GenBank/DDBJ whole genome shotgun (WGS) entry which is preliminary data.</text>
</comment>
<dbReference type="EMBL" id="VOSC01000012">
    <property type="protein sequence ID" value="TXE12747.1"/>
    <property type="molecule type" value="Genomic_DNA"/>
</dbReference>
<evidence type="ECO:0000256" key="1">
    <source>
        <dbReference type="SAM" id="SignalP"/>
    </source>
</evidence>
<name>A0A5C7AX47_9FLAO</name>
<dbReference type="SUPFAM" id="SSF63829">
    <property type="entry name" value="Calcium-dependent phosphotriesterase"/>
    <property type="match status" value="1"/>
</dbReference>
<dbReference type="Pfam" id="PF13449">
    <property type="entry name" value="Phytase-like"/>
    <property type="match status" value="1"/>
</dbReference>
<evidence type="ECO:0000313" key="4">
    <source>
        <dbReference type="Proteomes" id="UP000321790"/>
    </source>
</evidence>
<protein>
    <submittedName>
        <fullName evidence="3">Esterase-like activity of phytase family protein</fullName>
    </submittedName>
</protein>
<evidence type="ECO:0000259" key="2">
    <source>
        <dbReference type="Pfam" id="PF13449"/>
    </source>
</evidence>
<accession>A0A5C7AX47</accession>
<keyword evidence="1" id="KW-0732">Signal</keyword>
<dbReference type="Proteomes" id="UP000321790">
    <property type="component" value="Unassembled WGS sequence"/>
</dbReference>
<keyword evidence="4" id="KW-1185">Reference proteome</keyword>
<reference evidence="4" key="1">
    <citation type="submission" date="2019-08" db="EMBL/GenBank/DDBJ databases">
        <title>Seonamhaeicola sediminis sp. nov., isolated from marine sediment.</title>
        <authorList>
            <person name="Cao W.R."/>
        </authorList>
    </citation>
    <scope>NUCLEOTIDE SEQUENCE [LARGE SCALE GENOMIC DNA]</scope>
    <source>
        <strain evidence="4">Gy8</strain>
    </source>
</reference>
<dbReference type="InterPro" id="IPR027372">
    <property type="entry name" value="Phytase-like_dom"/>
</dbReference>
<dbReference type="PANTHER" id="PTHR37957">
    <property type="entry name" value="BLR7070 PROTEIN"/>
    <property type="match status" value="1"/>
</dbReference>
<dbReference type="OrthoDB" id="9803927at2"/>
<evidence type="ECO:0000313" key="3">
    <source>
        <dbReference type="EMBL" id="TXE12747.1"/>
    </source>
</evidence>
<feature type="signal peptide" evidence="1">
    <location>
        <begin position="1"/>
        <end position="20"/>
    </location>
</feature>
<dbReference type="PROSITE" id="PS51257">
    <property type="entry name" value="PROKAR_LIPOPROTEIN"/>
    <property type="match status" value="1"/>
</dbReference>
<dbReference type="AlphaFoldDB" id="A0A5C7AX47"/>
<dbReference type="PANTHER" id="PTHR37957:SF1">
    <property type="entry name" value="PHYTASE-LIKE DOMAIN-CONTAINING PROTEIN"/>
    <property type="match status" value="1"/>
</dbReference>
<dbReference type="RefSeq" id="WP_147131291.1">
    <property type="nucleotide sequence ID" value="NZ_VOSC01000012.1"/>
</dbReference>
<gene>
    <name evidence="3" type="ORF">FUA26_02820</name>
</gene>
<feature type="domain" description="Phytase-like" evidence="2">
    <location>
        <begin position="59"/>
        <end position="400"/>
    </location>
</feature>
<sequence length="434" mass="47609">MKTRVLKIVFTITLATTLIACNDDDTPSPYQLPEISNKGIKLPYSVLKTTNNNVEVRNGGFGSAATAHPTNQGEFYALTDRGANIKFGSDKIFPTPNYTPRIGHFKLNTDGSIEMVREILFKNPAGNNISGRPNPEGYGATGETAYAEDQTTTLDDDKYGLDSEGLVAMKDGSFWVSDEYGPHIVHFDANGKQIERLSPKGIAGETGDRKLPAVFKTRWANRGMEGLAITPDEKTLVGIMQSTLYNPSKAEVADFTITRIVTFDIETGTTKQYLHKQEKAKNSNSEIVALSNTEFLIVERDGAFTKDTDKNLVQKHIYKIDISNATDVSDADDTLNGKLVNGKTIEQCTWTELANAGIVPATKTLAVDLIAELGDYPHDKLEGIWLINPTTIGVINDDDFAVWTGDNSATNQKYISKTETSENIDGNTLYIVNF</sequence>
<feature type="chain" id="PRO_5022818790" evidence="1">
    <location>
        <begin position="21"/>
        <end position="434"/>
    </location>
</feature>
<organism evidence="3 4">
    <name type="scientific">Seonamhaeicola algicola</name>
    <dbReference type="NCBI Taxonomy" id="1719036"/>
    <lineage>
        <taxon>Bacteria</taxon>
        <taxon>Pseudomonadati</taxon>
        <taxon>Bacteroidota</taxon>
        <taxon>Flavobacteriia</taxon>
        <taxon>Flavobacteriales</taxon>
        <taxon>Flavobacteriaceae</taxon>
    </lineage>
</organism>
<proteinExistence type="predicted"/>